<sequence>MLINSHCFVNSSWNGSDIVVFQIFEALMHSSLLLTDECIFNSHQVDALSNHQLDGLQIAKIRSVNKQPLFIKFISGVDCIVVFNFELLLTTSADAMSHLRIRNRVDVLSTISLTAAVRKSSVINSHCFSRIHCGMDCTLLYSLFEALITTRLLLTR</sequence>
<gene>
    <name evidence="1" type="ORF">AVEN_28743_1</name>
</gene>
<name>A0A4Y2SX19_ARAVE</name>
<reference evidence="1 2" key="1">
    <citation type="journal article" date="2019" name="Sci. Rep.">
        <title>Orb-weaving spider Araneus ventricosus genome elucidates the spidroin gene catalogue.</title>
        <authorList>
            <person name="Kono N."/>
            <person name="Nakamura H."/>
            <person name="Ohtoshi R."/>
            <person name="Moran D.A.P."/>
            <person name="Shinohara A."/>
            <person name="Yoshida Y."/>
            <person name="Fujiwara M."/>
            <person name="Mori M."/>
            <person name="Tomita M."/>
            <person name="Arakawa K."/>
        </authorList>
    </citation>
    <scope>NUCLEOTIDE SEQUENCE [LARGE SCALE GENOMIC DNA]</scope>
</reference>
<dbReference type="AlphaFoldDB" id="A0A4Y2SX19"/>
<dbReference type="Proteomes" id="UP000499080">
    <property type="component" value="Unassembled WGS sequence"/>
</dbReference>
<proteinExistence type="predicted"/>
<keyword evidence="2" id="KW-1185">Reference proteome</keyword>
<evidence type="ECO:0000313" key="2">
    <source>
        <dbReference type="Proteomes" id="UP000499080"/>
    </source>
</evidence>
<comment type="caution">
    <text evidence="1">The sequence shown here is derived from an EMBL/GenBank/DDBJ whole genome shotgun (WGS) entry which is preliminary data.</text>
</comment>
<accession>A0A4Y2SX19</accession>
<organism evidence="1 2">
    <name type="scientific">Araneus ventricosus</name>
    <name type="common">Orbweaver spider</name>
    <name type="synonym">Epeira ventricosa</name>
    <dbReference type="NCBI Taxonomy" id="182803"/>
    <lineage>
        <taxon>Eukaryota</taxon>
        <taxon>Metazoa</taxon>
        <taxon>Ecdysozoa</taxon>
        <taxon>Arthropoda</taxon>
        <taxon>Chelicerata</taxon>
        <taxon>Arachnida</taxon>
        <taxon>Araneae</taxon>
        <taxon>Araneomorphae</taxon>
        <taxon>Entelegynae</taxon>
        <taxon>Araneoidea</taxon>
        <taxon>Araneidae</taxon>
        <taxon>Araneus</taxon>
    </lineage>
</organism>
<protein>
    <submittedName>
        <fullName evidence="1">Uncharacterized protein</fullName>
    </submittedName>
</protein>
<evidence type="ECO:0000313" key="1">
    <source>
        <dbReference type="EMBL" id="GBN92797.1"/>
    </source>
</evidence>
<dbReference type="EMBL" id="BGPR01024600">
    <property type="protein sequence ID" value="GBN92797.1"/>
    <property type="molecule type" value="Genomic_DNA"/>
</dbReference>